<reference evidence="2 3" key="1">
    <citation type="submission" date="2020-03" db="EMBL/GenBank/DDBJ databases">
        <title>Whole genome shotgun sequence of Phytohabitans rumicis NBRC 108638.</title>
        <authorList>
            <person name="Komaki H."/>
            <person name="Tamura T."/>
        </authorList>
    </citation>
    <scope>NUCLEOTIDE SEQUENCE [LARGE SCALE GENOMIC DNA]</scope>
    <source>
        <strain evidence="2 3">NBRC 108638</strain>
    </source>
</reference>
<keyword evidence="1" id="KW-0472">Membrane</keyword>
<sequence>MRPVRSAFLAVLPGMATVSYMSRATVKTLVIATTAAFVVALSMLTTVAAVTDGWNAVNVIGTWVGGVGTTGALAASIWLLAREAKRDRDRDGEREQQQAERVAAWYGSERRAPGPGGQDTAGGSRAYRVWRAWVRNDSTLPVFNVQIRVYRRDDADRIRPLEVHLAESSDGGLFGALMGRVRQPISVLAPQQTIEFSVLNDQVVTDEEGERSKGWTTDEVDPFVDLVFQDSGSRWWERNAGDLRRIAAAPAPRVS</sequence>
<dbReference type="EMBL" id="BLPG01000001">
    <property type="protein sequence ID" value="GFJ93138.1"/>
    <property type="molecule type" value="Genomic_DNA"/>
</dbReference>
<keyword evidence="3" id="KW-1185">Reference proteome</keyword>
<feature type="transmembrane region" description="Helical" evidence="1">
    <location>
        <begin position="29"/>
        <end position="50"/>
    </location>
</feature>
<gene>
    <name evidence="2" type="ORF">Prum_067800</name>
</gene>
<evidence type="ECO:0000313" key="3">
    <source>
        <dbReference type="Proteomes" id="UP000482960"/>
    </source>
</evidence>
<comment type="caution">
    <text evidence="2">The sequence shown here is derived from an EMBL/GenBank/DDBJ whole genome shotgun (WGS) entry which is preliminary data.</text>
</comment>
<keyword evidence="1" id="KW-1133">Transmembrane helix</keyword>
<organism evidence="2 3">
    <name type="scientific">Phytohabitans rumicis</name>
    <dbReference type="NCBI Taxonomy" id="1076125"/>
    <lineage>
        <taxon>Bacteria</taxon>
        <taxon>Bacillati</taxon>
        <taxon>Actinomycetota</taxon>
        <taxon>Actinomycetes</taxon>
        <taxon>Micromonosporales</taxon>
        <taxon>Micromonosporaceae</taxon>
    </lineage>
</organism>
<dbReference type="Proteomes" id="UP000482960">
    <property type="component" value="Unassembled WGS sequence"/>
</dbReference>
<protein>
    <submittedName>
        <fullName evidence="2">Uncharacterized protein</fullName>
    </submittedName>
</protein>
<proteinExistence type="predicted"/>
<keyword evidence="1" id="KW-0812">Transmembrane</keyword>
<accession>A0A6V8LDT3</accession>
<dbReference type="AlphaFoldDB" id="A0A6V8LDT3"/>
<reference evidence="2 3" key="2">
    <citation type="submission" date="2020-03" db="EMBL/GenBank/DDBJ databases">
        <authorList>
            <person name="Ichikawa N."/>
            <person name="Kimura A."/>
            <person name="Kitahashi Y."/>
            <person name="Uohara A."/>
        </authorList>
    </citation>
    <scope>NUCLEOTIDE SEQUENCE [LARGE SCALE GENOMIC DNA]</scope>
    <source>
        <strain evidence="2 3">NBRC 108638</strain>
    </source>
</reference>
<feature type="transmembrane region" description="Helical" evidence="1">
    <location>
        <begin position="56"/>
        <end position="81"/>
    </location>
</feature>
<name>A0A6V8LDT3_9ACTN</name>
<evidence type="ECO:0000313" key="2">
    <source>
        <dbReference type="EMBL" id="GFJ93138.1"/>
    </source>
</evidence>
<evidence type="ECO:0000256" key="1">
    <source>
        <dbReference type="SAM" id="Phobius"/>
    </source>
</evidence>